<dbReference type="Gene3D" id="1.10.150.130">
    <property type="match status" value="1"/>
</dbReference>
<dbReference type="Pfam" id="PF00589">
    <property type="entry name" value="Phage_integrase"/>
    <property type="match status" value="1"/>
</dbReference>
<accession>A0A238ZK08</accession>
<dbReference type="GO" id="GO:0003677">
    <property type="term" value="F:DNA binding"/>
    <property type="evidence" value="ECO:0007669"/>
    <property type="project" value="UniProtKB-UniRule"/>
</dbReference>
<dbReference type="GO" id="GO:0006310">
    <property type="term" value="P:DNA recombination"/>
    <property type="evidence" value="ECO:0007669"/>
    <property type="project" value="UniProtKB-KW"/>
</dbReference>
<evidence type="ECO:0000313" key="8">
    <source>
        <dbReference type="EMBL" id="SNR83630.1"/>
    </source>
</evidence>
<sequence length="366" mass="42626">MDIFYKINKRSNKTPSVKIEPGGDKRVVIKVPYDKELIDKVKTISGRKWILEKKHWEIPYEENLISKLQTLFGENLIIDPYFYLLPLEKELLIRKYSRKTVKSYLRYNRELLIFSGKKPEEIDNKDIKKYLYYMVARKKVSTSTLNVIINALKSYYGEILKKKFIYNVKRPKKDKKLPVVLSRGEIRSILQAPTNIKHKAILVLAYSSGLRVGEVVRLKPEDIDVNRGLIHIKGSKGRKDRYTLLSRTALKFLREYMKSYHPKKWLFEGVKEGKHITTRTAEKIFKNACKKAGINKKVTFHSLRHSFATHLLESGTDLRYIQELLGHVHSKTTEIYTHVSTKNLGKIISPIDTLNFDGENENDGIS</sequence>
<dbReference type="OrthoDB" id="9801717at2"/>
<gene>
    <name evidence="8" type="ORF">SAMN06265340_10937</name>
</gene>
<dbReference type="InterPro" id="IPR002104">
    <property type="entry name" value="Integrase_catalytic"/>
</dbReference>
<dbReference type="PROSITE" id="PS51898">
    <property type="entry name" value="TYR_RECOMBINASE"/>
    <property type="match status" value="1"/>
</dbReference>
<dbReference type="InterPro" id="IPR044068">
    <property type="entry name" value="CB"/>
</dbReference>
<evidence type="ECO:0000256" key="1">
    <source>
        <dbReference type="ARBA" id="ARBA00008857"/>
    </source>
</evidence>
<dbReference type="Pfam" id="PF13495">
    <property type="entry name" value="Phage_int_SAM_4"/>
    <property type="match status" value="1"/>
</dbReference>
<evidence type="ECO:0000256" key="4">
    <source>
        <dbReference type="ARBA" id="ARBA00023172"/>
    </source>
</evidence>
<dbReference type="GO" id="GO:0015074">
    <property type="term" value="P:DNA integration"/>
    <property type="evidence" value="ECO:0007669"/>
    <property type="project" value="UniProtKB-KW"/>
</dbReference>
<dbReference type="Proteomes" id="UP000198405">
    <property type="component" value="Unassembled WGS sequence"/>
</dbReference>
<dbReference type="AlphaFoldDB" id="A0A238ZK08"/>
<comment type="similarity">
    <text evidence="1">Belongs to the 'phage' integrase family.</text>
</comment>
<keyword evidence="9" id="KW-1185">Reference proteome</keyword>
<feature type="domain" description="Core-binding (CB)" evidence="7">
    <location>
        <begin position="78"/>
        <end position="160"/>
    </location>
</feature>
<organism evidence="8 9">
    <name type="scientific">Desulfurobacterium atlanticum</name>
    <dbReference type="NCBI Taxonomy" id="240169"/>
    <lineage>
        <taxon>Bacteria</taxon>
        <taxon>Pseudomonadati</taxon>
        <taxon>Aquificota</taxon>
        <taxon>Aquificia</taxon>
        <taxon>Desulfurobacteriales</taxon>
        <taxon>Desulfurobacteriaceae</taxon>
        <taxon>Desulfurobacterium</taxon>
    </lineage>
</organism>
<dbReference type="NCBIfam" id="NF040815">
    <property type="entry name" value="recomb_XerA_Arch"/>
    <property type="match status" value="1"/>
</dbReference>
<reference evidence="9" key="1">
    <citation type="submission" date="2017-06" db="EMBL/GenBank/DDBJ databases">
        <authorList>
            <person name="Varghese N."/>
            <person name="Submissions S."/>
        </authorList>
    </citation>
    <scope>NUCLEOTIDE SEQUENCE [LARGE SCALE GENOMIC DNA]</scope>
    <source>
        <strain evidence="9">DSM 15668</strain>
    </source>
</reference>
<evidence type="ECO:0000256" key="5">
    <source>
        <dbReference type="PROSITE-ProRule" id="PRU01248"/>
    </source>
</evidence>
<dbReference type="PANTHER" id="PTHR30349:SF64">
    <property type="entry name" value="PROPHAGE INTEGRASE INTD-RELATED"/>
    <property type="match status" value="1"/>
</dbReference>
<dbReference type="InterPro" id="IPR011010">
    <property type="entry name" value="DNA_brk_join_enz"/>
</dbReference>
<dbReference type="InterPro" id="IPR010998">
    <property type="entry name" value="Integrase_recombinase_N"/>
</dbReference>
<evidence type="ECO:0000313" key="9">
    <source>
        <dbReference type="Proteomes" id="UP000198405"/>
    </source>
</evidence>
<keyword evidence="4" id="KW-0233">DNA recombination</keyword>
<evidence type="ECO:0000259" key="6">
    <source>
        <dbReference type="PROSITE" id="PS51898"/>
    </source>
</evidence>
<feature type="domain" description="Tyr recombinase" evidence="6">
    <location>
        <begin position="176"/>
        <end position="349"/>
    </location>
</feature>
<dbReference type="Gene3D" id="1.10.443.10">
    <property type="entry name" value="Intergrase catalytic core"/>
    <property type="match status" value="1"/>
</dbReference>
<name>A0A238ZK08_9BACT</name>
<dbReference type="InterPro" id="IPR013762">
    <property type="entry name" value="Integrase-like_cat_sf"/>
</dbReference>
<keyword evidence="2" id="KW-0229">DNA integration</keyword>
<dbReference type="InterPro" id="IPR050090">
    <property type="entry name" value="Tyrosine_recombinase_XerCD"/>
</dbReference>
<dbReference type="PROSITE" id="PS51900">
    <property type="entry name" value="CB"/>
    <property type="match status" value="1"/>
</dbReference>
<keyword evidence="3 5" id="KW-0238">DNA-binding</keyword>
<proteinExistence type="inferred from homology"/>
<evidence type="ECO:0000259" key="7">
    <source>
        <dbReference type="PROSITE" id="PS51900"/>
    </source>
</evidence>
<dbReference type="PANTHER" id="PTHR30349">
    <property type="entry name" value="PHAGE INTEGRASE-RELATED"/>
    <property type="match status" value="1"/>
</dbReference>
<dbReference type="EMBL" id="FZOB01000009">
    <property type="protein sequence ID" value="SNR83630.1"/>
    <property type="molecule type" value="Genomic_DNA"/>
</dbReference>
<dbReference type="RefSeq" id="WP_089323339.1">
    <property type="nucleotide sequence ID" value="NZ_FZOB01000009.1"/>
</dbReference>
<evidence type="ECO:0000256" key="2">
    <source>
        <dbReference type="ARBA" id="ARBA00022908"/>
    </source>
</evidence>
<dbReference type="InterPro" id="IPR004107">
    <property type="entry name" value="Integrase_SAM-like_N"/>
</dbReference>
<dbReference type="SUPFAM" id="SSF56349">
    <property type="entry name" value="DNA breaking-rejoining enzymes"/>
    <property type="match status" value="1"/>
</dbReference>
<evidence type="ECO:0000256" key="3">
    <source>
        <dbReference type="ARBA" id="ARBA00023125"/>
    </source>
</evidence>
<protein>
    <submittedName>
        <fullName evidence="8">Site-specific recombinase XerD</fullName>
    </submittedName>
</protein>